<comment type="caution">
    <text evidence="1">The sequence shown here is derived from an EMBL/GenBank/DDBJ whole genome shotgun (WGS) entry which is preliminary data.</text>
</comment>
<gene>
    <name evidence="1" type="ORF">TWF970_010778</name>
</gene>
<name>A0A7C8R4S8_ORBOL</name>
<proteinExistence type="predicted"/>
<evidence type="ECO:0000313" key="1">
    <source>
        <dbReference type="EMBL" id="KAF3270575.1"/>
    </source>
</evidence>
<evidence type="ECO:0000313" key="2">
    <source>
        <dbReference type="Proteomes" id="UP000474640"/>
    </source>
</evidence>
<accession>A0A7C8R4S8</accession>
<reference evidence="1 2" key="1">
    <citation type="submission" date="2020-01" db="EMBL/GenBank/DDBJ databases">
        <authorList>
            <person name="Palmer J.M."/>
        </authorList>
    </citation>
    <scope>NUCLEOTIDE SEQUENCE [LARGE SCALE GENOMIC DNA]</scope>
    <source>
        <strain evidence="1 2">TWF970</strain>
    </source>
</reference>
<dbReference type="EMBL" id="JAABOJ010000073">
    <property type="protein sequence ID" value="KAF3270575.1"/>
    <property type="molecule type" value="Genomic_DNA"/>
</dbReference>
<dbReference type="AlphaFoldDB" id="A0A7C8R4S8"/>
<dbReference type="Proteomes" id="UP000474640">
    <property type="component" value="Unassembled WGS sequence"/>
</dbReference>
<organism evidence="1 2">
    <name type="scientific">Orbilia oligospora</name>
    <name type="common">Nematode-trapping fungus</name>
    <name type="synonym">Arthrobotrys oligospora</name>
    <dbReference type="NCBI Taxonomy" id="2813651"/>
    <lineage>
        <taxon>Eukaryota</taxon>
        <taxon>Fungi</taxon>
        <taxon>Dikarya</taxon>
        <taxon>Ascomycota</taxon>
        <taxon>Pezizomycotina</taxon>
        <taxon>Orbiliomycetes</taxon>
        <taxon>Orbiliales</taxon>
        <taxon>Orbiliaceae</taxon>
        <taxon>Orbilia</taxon>
    </lineage>
</organism>
<protein>
    <submittedName>
        <fullName evidence="1">Uncharacterized protein</fullName>
    </submittedName>
</protein>
<sequence length="187" mass="21252">MADGFDWRQTILLTDADASTSTSESLFPAPISRQDDGDAQYLAINKIANPDMARVREILRIPEDSLKREQIQIQYPEWPADVSAKGAWKDVLTLLKDVVDEFANGVMINGKMRYWDFSKGYSYDLQASDVQVAVVKAAYDALYSKTPIEFVVKRLERCKDDWALEYLLNTRARAHKRRESRAARGAG</sequence>